<accession>A0ABP0J443</accession>
<feature type="domain" description="Pseudouridine synthase RsuA/RluA-like" evidence="3">
    <location>
        <begin position="73"/>
        <end position="179"/>
    </location>
</feature>
<proteinExistence type="inferred from homology"/>
<dbReference type="PROSITE" id="PS51257">
    <property type="entry name" value="PROKAR_LIPOPROTEIN"/>
    <property type="match status" value="1"/>
</dbReference>
<gene>
    <name evidence="4" type="ORF">CCMP2556_LOCUS9479</name>
</gene>
<dbReference type="SUPFAM" id="SSF55120">
    <property type="entry name" value="Pseudouridine synthase"/>
    <property type="match status" value="1"/>
</dbReference>
<dbReference type="InterPro" id="IPR006145">
    <property type="entry name" value="PsdUridine_synth_RsuA/RluA"/>
</dbReference>
<dbReference type="Pfam" id="PF00849">
    <property type="entry name" value="PseudoU_synth_2"/>
    <property type="match status" value="1"/>
</dbReference>
<keyword evidence="5" id="KW-1185">Reference proteome</keyword>
<feature type="chain" id="PRO_5047042540" description="Pseudouridine synthase RsuA/RluA-like domain-containing protein" evidence="2">
    <location>
        <begin position="20"/>
        <end position="294"/>
    </location>
</feature>
<evidence type="ECO:0000256" key="1">
    <source>
        <dbReference type="ARBA" id="ARBA00010876"/>
    </source>
</evidence>
<dbReference type="Gene3D" id="3.30.2350.10">
    <property type="entry name" value="Pseudouridine synthase"/>
    <property type="match status" value="1"/>
</dbReference>
<protein>
    <recommendedName>
        <fullName evidence="3">Pseudouridine synthase RsuA/RluA-like domain-containing protein</fullName>
    </recommendedName>
</protein>
<comment type="caution">
    <text evidence="4">The sequence shown here is derived from an EMBL/GenBank/DDBJ whole genome shotgun (WGS) entry which is preliminary data.</text>
</comment>
<evidence type="ECO:0000313" key="5">
    <source>
        <dbReference type="Proteomes" id="UP001642484"/>
    </source>
</evidence>
<evidence type="ECO:0000259" key="3">
    <source>
        <dbReference type="Pfam" id="PF00849"/>
    </source>
</evidence>
<organism evidence="4 5">
    <name type="scientific">Durusdinium trenchii</name>
    <dbReference type="NCBI Taxonomy" id="1381693"/>
    <lineage>
        <taxon>Eukaryota</taxon>
        <taxon>Sar</taxon>
        <taxon>Alveolata</taxon>
        <taxon>Dinophyceae</taxon>
        <taxon>Suessiales</taxon>
        <taxon>Symbiodiniaceae</taxon>
        <taxon>Durusdinium</taxon>
    </lineage>
</organism>
<dbReference type="PANTHER" id="PTHR21600">
    <property type="entry name" value="MITOCHONDRIAL RNA PSEUDOURIDINE SYNTHASE"/>
    <property type="match status" value="1"/>
</dbReference>
<name>A0ABP0J443_9DINO</name>
<comment type="similarity">
    <text evidence="1">Belongs to the pseudouridine synthase RluA family.</text>
</comment>
<feature type="signal peptide" evidence="2">
    <location>
        <begin position="1"/>
        <end position="19"/>
    </location>
</feature>
<dbReference type="InterPro" id="IPR050188">
    <property type="entry name" value="RluA_PseudoU_synthase"/>
</dbReference>
<keyword evidence="2" id="KW-0732">Signal</keyword>
<dbReference type="EMBL" id="CAXAMN010004413">
    <property type="protein sequence ID" value="CAK9008994.1"/>
    <property type="molecule type" value="Genomic_DNA"/>
</dbReference>
<dbReference type="InterPro" id="IPR020103">
    <property type="entry name" value="PsdUridine_synth_cat_dom_sf"/>
</dbReference>
<reference evidence="4 5" key="1">
    <citation type="submission" date="2024-02" db="EMBL/GenBank/DDBJ databases">
        <authorList>
            <person name="Chen Y."/>
            <person name="Shah S."/>
            <person name="Dougan E. K."/>
            <person name="Thang M."/>
            <person name="Chan C."/>
        </authorList>
    </citation>
    <scope>NUCLEOTIDE SEQUENCE [LARGE SCALE GENOMIC DNA]</scope>
</reference>
<dbReference type="Proteomes" id="UP001642484">
    <property type="component" value="Unassembled WGS sequence"/>
</dbReference>
<dbReference type="PANTHER" id="PTHR21600:SF87">
    <property type="entry name" value="RNA PSEUDOURIDYLATE SYNTHASE DOMAIN-CONTAINING PROTEIN 1"/>
    <property type="match status" value="1"/>
</dbReference>
<sequence length="294" mass="31869">MKLIFQLVQLSHMSGLAGSSCGCWVRCADVIRRLGMSRQPLRCKTVHGHILTGLIDLGHSCLSGFFWDFDAQDRGTSGLILCAKTYLGFYLSQLEFEARRLRKTYLCICEGHAPTPPFLLEAPLATRGGRAFVSTRGKHAQTEVVEVSHLLDEVGQPCSLLEVRLHTGRLHQIRAHLSSIGHAIRGDASYGGTKGPRVLLHASRLQIDLRGLGSSIDVTAALPEDFSAALEAMVPCSQKCASIVKQQSRADSRAMQSGVKDGSFTCVTSVTRCFTFKLSGCGLCRALALTAFCS</sequence>
<dbReference type="CDD" id="cd02869">
    <property type="entry name" value="PseudoU_synth_RluA_like"/>
    <property type="match status" value="1"/>
</dbReference>
<evidence type="ECO:0000313" key="4">
    <source>
        <dbReference type="EMBL" id="CAK9008994.1"/>
    </source>
</evidence>
<evidence type="ECO:0000256" key="2">
    <source>
        <dbReference type="SAM" id="SignalP"/>
    </source>
</evidence>